<gene>
    <name evidence="11" type="ORF">LCGC14_1421690</name>
</gene>
<dbReference type="SUPFAM" id="SSF52317">
    <property type="entry name" value="Class I glutamine amidotransferase-like"/>
    <property type="match status" value="1"/>
</dbReference>
<accession>A0A0F9JR24</accession>
<comment type="caution">
    <text evidence="11">The sequence shown here is derived from an EMBL/GenBank/DDBJ whole genome shotgun (WGS) entry which is preliminary data.</text>
</comment>
<organism evidence="11">
    <name type="scientific">marine sediment metagenome</name>
    <dbReference type="NCBI Taxonomy" id="412755"/>
    <lineage>
        <taxon>unclassified sequences</taxon>
        <taxon>metagenomes</taxon>
        <taxon>ecological metagenomes</taxon>
    </lineage>
</organism>
<feature type="domain" description="Glutamine amidotransferase" evidence="10">
    <location>
        <begin position="17"/>
        <end position="159"/>
    </location>
</feature>
<dbReference type="EC" id="6.3.4.2" evidence="3"/>
<reference evidence="11" key="1">
    <citation type="journal article" date="2015" name="Nature">
        <title>Complex archaea that bridge the gap between prokaryotes and eukaryotes.</title>
        <authorList>
            <person name="Spang A."/>
            <person name="Saw J.H."/>
            <person name="Jorgensen S.L."/>
            <person name="Zaremba-Niedzwiedzka K."/>
            <person name="Martijn J."/>
            <person name="Lind A.E."/>
            <person name="van Eijk R."/>
            <person name="Schleper C."/>
            <person name="Guy L."/>
            <person name="Ettema T.J."/>
        </authorList>
    </citation>
    <scope>NUCLEOTIDE SEQUENCE</scope>
</reference>
<name>A0A0F9JR24_9ZZZZ</name>
<evidence type="ECO:0000256" key="9">
    <source>
        <dbReference type="ARBA" id="ARBA00047781"/>
    </source>
</evidence>
<evidence type="ECO:0000256" key="6">
    <source>
        <dbReference type="ARBA" id="ARBA00022840"/>
    </source>
</evidence>
<keyword evidence="8" id="KW-0665">Pyrimidine biosynthesis</keyword>
<evidence type="ECO:0000259" key="10">
    <source>
        <dbReference type="Pfam" id="PF00117"/>
    </source>
</evidence>
<dbReference type="InterPro" id="IPR004468">
    <property type="entry name" value="CTP_synthase"/>
</dbReference>
<dbReference type="PANTHER" id="PTHR11550">
    <property type="entry name" value="CTP SYNTHASE"/>
    <property type="match status" value="1"/>
</dbReference>
<keyword evidence="7" id="KW-0315">Glutamine amidotransferase</keyword>
<sequence>MIILNDFSTSVRKAFTEIDSDWEDYQGLVVCGTHSPHFLDIPGQIDMLKGFRESGRPALGICFGLQLMAIECAKNVYGDKIATSEELDDRGSFIVVKLPKLHIGLFDGESYWNNYEVIPEFIEMMKRDIFTDKYFGVQFHPEYQSSKLSPHPVLKQFLEVCKTGNVE</sequence>
<dbReference type="InterPro" id="IPR029062">
    <property type="entry name" value="Class_I_gatase-like"/>
</dbReference>
<keyword evidence="5" id="KW-0547">Nucleotide-binding</keyword>
<dbReference type="EMBL" id="LAZR01009492">
    <property type="protein sequence ID" value="KKM72329.1"/>
    <property type="molecule type" value="Genomic_DNA"/>
</dbReference>
<dbReference type="CDD" id="cd01653">
    <property type="entry name" value="GATase1"/>
    <property type="match status" value="1"/>
</dbReference>
<proteinExistence type="inferred from homology"/>
<dbReference type="Gene3D" id="3.40.50.880">
    <property type="match status" value="2"/>
</dbReference>
<evidence type="ECO:0000256" key="5">
    <source>
        <dbReference type="ARBA" id="ARBA00022741"/>
    </source>
</evidence>
<dbReference type="GO" id="GO:0042802">
    <property type="term" value="F:identical protein binding"/>
    <property type="evidence" value="ECO:0007669"/>
    <property type="project" value="TreeGrafter"/>
</dbReference>
<evidence type="ECO:0000256" key="2">
    <source>
        <dbReference type="ARBA" id="ARBA00007533"/>
    </source>
</evidence>
<dbReference type="Pfam" id="PF00117">
    <property type="entry name" value="GATase"/>
    <property type="match status" value="1"/>
</dbReference>
<dbReference type="InterPro" id="IPR017926">
    <property type="entry name" value="GATASE"/>
</dbReference>
<protein>
    <recommendedName>
        <fullName evidence="3">CTP synthase (glutamine hydrolyzing)</fullName>
        <ecNumber evidence="3">6.3.4.2</ecNumber>
    </recommendedName>
</protein>
<dbReference type="UniPathway" id="UPA00159">
    <property type="reaction ID" value="UER00277"/>
</dbReference>
<keyword evidence="6" id="KW-0067">ATP-binding</keyword>
<comment type="pathway">
    <text evidence="1">Pyrimidine metabolism; CTP biosynthesis via de novo pathway; CTP from UDP: step 2/2.</text>
</comment>
<evidence type="ECO:0000256" key="8">
    <source>
        <dbReference type="ARBA" id="ARBA00022975"/>
    </source>
</evidence>
<evidence type="ECO:0000313" key="11">
    <source>
        <dbReference type="EMBL" id="KKM72329.1"/>
    </source>
</evidence>
<dbReference type="AlphaFoldDB" id="A0A0F9JR24"/>
<dbReference type="PANTHER" id="PTHR11550:SF0">
    <property type="entry name" value="CTP SYNTHASE-RELATED"/>
    <property type="match status" value="1"/>
</dbReference>
<evidence type="ECO:0000256" key="3">
    <source>
        <dbReference type="ARBA" id="ARBA00012291"/>
    </source>
</evidence>
<dbReference type="GO" id="GO:0003883">
    <property type="term" value="F:CTP synthase activity"/>
    <property type="evidence" value="ECO:0007669"/>
    <property type="project" value="UniProtKB-EC"/>
</dbReference>
<dbReference type="GO" id="GO:0005524">
    <property type="term" value="F:ATP binding"/>
    <property type="evidence" value="ECO:0007669"/>
    <property type="project" value="UniProtKB-KW"/>
</dbReference>
<comment type="catalytic activity">
    <reaction evidence="9">
        <text>UTP + L-glutamine + ATP + H2O = CTP + L-glutamate + ADP + phosphate + 2 H(+)</text>
        <dbReference type="Rhea" id="RHEA:26426"/>
        <dbReference type="ChEBI" id="CHEBI:15377"/>
        <dbReference type="ChEBI" id="CHEBI:15378"/>
        <dbReference type="ChEBI" id="CHEBI:29985"/>
        <dbReference type="ChEBI" id="CHEBI:30616"/>
        <dbReference type="ChEBI" id="CHEBI:37563"/>
        <dbReference type="ChEBI" id="CHEBI:43474"/>
        <dbReference type="ChEBI" id="CHEBI:46398"/>
        <dbReference type="ChEBI" id="CHEBI:58359"/>
        <dbReference type="ChEBI" id="CHEBI:456216"/>
        <dbReference type="EC" id="6.3.4.2"/>
    </reaction>
</comment>
<dbReference type="GO" id="GO:0019856">
    <property type="term" value="P:pyrimidine nucleobase biosynthetic process"/>
    <property type="evidence" value="ECO:0007669"/>
    <property type="project" value="TreeGrafter"/>
</dbReference>
<evidence type="ECO:0000256" key="1">
    <source>
        <dbReference type="ARBA" id="ARBA00005171"/>
    </source>
</evidence>
<keyword evidence="4" id="KW-0436">Ligase</keyword>
<dbReference type="PROSITE" id="PS51273">
    <property type="entry name" value="GATASE_TYPE_1"/>
    <property type="match status" value="1"/>
</dbReference>
<dbReference type="GO" id="GO:0044210">
    <property type="term" value="P:'de novo' CTP biosynthetic process"/>
    <property type="evidence" value="ECO:0007669"/>
    <property type="project" value="UniProtKB-UniPathway"/>
</dbReference>
<evidence type="ECO:0000256" key="7">
    <source>
        <dbReference type="ARBA" id="ARBA00022962"/>
    </source>
</evidence>
<comment type="similarity">
    <text evidence="2">Belongs to the CTP synthase family.</text>
</comment>
<evidence type="ECO:0000256" key="4">
    <source>
        <dbReference type="ARBA" id="ARBA00022598"/>
    </source>
</evidence>